<dbReference type="EMBL" id="LT594323">
    <property type="protein sequence ID" value="SBT40735.1"/>
    <property type="molecule type" value="Genomic_DNA"/>
</dbReference>
<sequence length="138" mass="14664">MRALNPSGSLGSGAFQFVVRVGDSGQIADLSARERARRIVTSGPYLITSPGALYLTGLEHVSAKPDERGLRVAAPAGRYTVTVNLIDWESEQGSQTPTGTPSPDALPDFVLLLNQATRPEPVFRQSLQTLPPPPDASP</sequence>
<dbReference type="AlphaFoldDB" id="A0A1A8ZA76"/>
<gene>
    <name evidence="1" type="ORF">GA0070611_1362</name>
</gene>
<protein>
    <submittedName>
        <fullName evidence="1">Uncharacterized protein</fullName>
    </submittedName>
</protein>
<name>A0A1A8ZA76_9ACTN</name>
<dbReference type="STRING" id="261654.GA0070611_1362"/>
<proteinExistence type="predicted"/>
<keyword evidence="2" id="KW-1185">Reference proteome</keyword>
<dbReference type="RefSeq" id="WP_157740234.1">
    <property type="nucleotide sequence ID" value="NZ_LT594323.1"/>
</dbReference>
<accession>A0A1A8ZA76</accession>
<reference evidence="2" key="1">
    <citation type="submission" date="2016-06" db="EMBL/GenBank/DDBJ databases">
        <authorList>
            <person name="Varghese N."/>
            <person name="Submissions Spin"/>
        </authorList>
    </citation>
    <scope>NUCLEOTIDE SEQUENCE [LARGE SCALE GENOMIC DNA]</scope>
    <source>
        <strain evidence="2">DSM 44815</strain>
    </source>
</reference>
<dbReference type="OrthoDB" id="4179385at2"/>
<evidence type="ECO:0000313" key="1">
    <source>
        <dbReference type="EMBL" id="SBT40735.1"/>
    </source>
</evidence>
<dbReference type="PATRIC" id="fig|261654.4.peg.1388"/>
<dbReference type="Proteomes" id="UP000199385">
    <property type="component" value="Chromosome I"/>
</dbReference>
<evidence type="ECO:0000313" key="2">
    <source>
        <dbReference type="Proteomes" id="UP000199385"/>
    </source>
</evidence>
<organism evidence="1 2">
    <name type="scientific">Micromonospora auratinigra</name>
    <dbReference type="NCBI Taxonomy" id="261654"/>
    <lineage>
        <taxon>Bacteria</taxon>
        <taxon>Bacillati</taxon>
        <taxon>Actinomycetota</taxon>
        <taxon>Actinomycetes</taxon>
        <taxon>Micromonosporales</taxon>
        <taxon>Micromonosporaceae</taxon>
        <taxon>Micromonospora</taxon>
    </lineage>
</organism>